<gene>
    <name evidence="1" type="ORF">BU25DRAFT_353934</name>
</gene>
<accession>A0ACB6RL37</accession>
<evidence type="ECO:0000313" key="1">
    <source>
        <dbReference type="EMBL" id="KAF2621684.1"/>
    </source>
</evidence>
<sequence>MGILDIILAVCTSSVILFEPIHAVYIPGPNDAHAYKSAVANFLLTNAAKQDLAVSLFVPVKKADCTSECDKLYMTADTARASDAQFFSNTSSGVFEKMKYKACCGGSKTIDASKYPIVFMEPQAGTSRSLYSTLARFMSANGMAVALIDHPHESSISGPAALNPFTDLKSWNETVTKTVDTRIQDIDLVLQELNDVSLLQRQFPFLKFNATFDTSSYAIIGHGIGGTTATTLSAIDPRVRFSINLSGSAPLLQNPTYASIYFFGRSDFRRENDIHWPNTWKYLAGRATEWDLKDASIFDFSDLPWVVDLARKDENIPIEEVKGLRESLGPSGFHANVCYLEAYLKVEMTEPKYGYVGGCLRIFDQMQPYPGDVQ</sequence>
<reference evidence="1" key="1">
    <citation type="journal article" date="2020" name="Stud. Mycol.">
        <title>101 Dothideomycetes genomes: a test case for predicting lifestyles and emergence of pathogens.</title>
        <authorList>
            <person name="Haridas S."/>
            <person name="Albert R."/>
            <person name="Binder M."/>
            <person name="Bloem J."/>
            <person name="Labutti K."/>
            <person name="Salamov A."/>
            <person name="Andreopoulos B."/>
            <person name="Baker S."/>
            <person name="Barry K."/>
            <person name="Bills G."/>
            <person name="Bluhm B."/>
            <person name="Cannon C."/>
            <person name="Castanera R."/>
            <person name="Culley D."/>
            <person name="Daum C."/>
            <person name="Ezra D."/>
            <person name="Gonzalez J."/>
            <person name="Henrissat B."/>
            <person name="Kuo A."/>
            <person name="Liang C."/>
            <person name="Lipzen A."/>
            <person name="Lutzoni F."/>
            <person name="Magnuson J."/>
            <person name="Mondo S."/>
            <person name="Nolan M."/>
            <person name="Ohm R."/>
            <person name="Pangilinan J."/>
            <person name="Park H.-J."/>
            <person name="Ramirez L."/>
            <person name="Alfaro M."/>
            <person name="Sun H."/>
            <person name="Tritt A."/>
            <person name="Yoshinaga Y."/>
            <person name="Zwiers L.-H."/>
            <person name="Turgeon B."/>
            <person name="Goodwin S."/>
            <person name="Spatafora J."/>
            <person name="Crous P."/>
            <person name="Grigoriev I."/>
        </authorList>
    </citation>
    <scope>NUCLEOTIDE SEQUENCE</scope>
    <source>
        <strain evidence="1">CBS 525.71</strain>
    </source>
</reference>
<keyword evidence="2" id="KW-1185">Reference proteome</keyword>
<protein>
    <submittedName>
        <fullName evidence="1">Uncharacterized protein</fullName>
    </submittedName>
</protein>
<proteinExistence type="predicted"/>
<comment type="caution">
    <text evidence="1">The sequence shown here is derived from an EMBL/GenBank/DDBJ whole genome shotgun (WGS) entry which is preliminary data.</text>
</comment>
<evidence type="ECO:0000313" key="2">
    <source>
        <dbReference type="Proteomes" id="UP000799754"/>
    </source>
</evidence>
<dbReference type="EMBL" id="MU006752">
    <property type="protein sequence ID" value="KAF2621684.1"/>
    <property type="molecule type" value="Genomic_DNA"/>
</dbReference>
<name>A0ACB6RL37_9PLEO</name>
<dbReference type="Proteomes" id="UP000799754">
    <property type="component" value="Unassembled WGS sequence"/>
</dbReference>
<organism evidence="1 2">
    <name type="scientific">Macroventuria anomochaeta</name>
    <dbReference type="NCBI Taxonomy" id="301207"/>
    <lineage>
        <taxon>Eukaryota</taxon>
        <taxon>Fungi</taxon>
        <taxon>Dikarya</taxon>
        <taxon>Ascomycota</taxon>
        <taxon>Pezizomycotina</taxon>
        <taxon>Dothideomycetes</taxon>
        <taxon>Pleosporomycetidae</taxon>
        <taxon>Pleosporales</taxon>
        <taxon>Pleosporineae</taxon>
        <taxon>Didymellaceae</taxon>
        <taxon>Macroventuria</taxon>
    </lineage>
</organism>